<evidence type="ECO:0000259" key="19">
    <source>
        <dbReference type="Pfam" id="PF01331"/>
    </source>
</evidence>
<protein>
    <recommendedName>
        <fullName evidence="4 16">mRNA-capping enzyme subunit alpha</fullName>
        <ecNumber evidence="3 16">2.7.7.50</ecNumber>
    </recommendedName>
    <alternativeName>
        <fullName evidence="12 16">GTP--RNA guanylyltransferase</fullName>
    </alternativeName>
    <alternativeName>
        <fullName evidence="13 16">mRNA guanylyltransferase</fullName>
    </alternativeName>
</protein>
<keyword evidence="10 16" id="KW-0342">GTP-binding</keyword>
<dbReference type="EMBL" id="ML996694">
    <property type="protein sequence ID" value="KAF2400575.1"/>
    <property type="molecule type" value="Genomic_DNA"/>
</dbReference>
<dbReference type="PANTHER" id="PTHR10367">
    <property type="entry name" value="MRNA-CAPPING ENZYME"/>
    <property type="match status" value="1"/>
</dbReference>
<evidence type="ECO:0000259" key="20">
    <source>
        <dbReference type="Pfam" id="PF03919"/>
    </source>
</evidence>
<comment type="function">
    <text evidence="16">Second step of mRNA capping. Transfer of the GMP moiety of GTP to the 5'-end of RNA via an enzyme-GMP covalent reaction intermediate.</text>
</comment>
<accession>A0A6G1HXW3</accession>
<feature type="domain" description="mRNA capping enzyme C-terminal" evidence="20">
    <location>
        <begin position="246"/>
        <end position="368"/>
    </location>
</feature>
<evidence type="ECO:0000256" key="15">
    <source>
        <dbReference type="ARBA" id="ARBA00047082"/>
    </source>
</evidence>
<dbReference type="OrthoDB" id="200924at2759"/>
<dbReference type="AlphaFoldDB" id="A0A6G1HXW3"/>
<dbReference type="Pfam" id="PF01331">
    <property type="entry name" value="mRNA_cap_enzyme"/>
    <property type="match status" value="1"/>
</dbReference>
<evidence type="ECO:0000256" key="1">
    <source>
        <dbReference type="ARBA" id="ARBA00004123"/>
    </source>
</evidence>
<dbReference type="Gene3D" id="2.40.50.140">
    <property type="entry name" value="Nucleic acid-binding proteins"/>
    <property type="match status" value="1"/>
</dbReference>
<comment type="subcellular location">
    <subcellularLocation>
        <location evidence="1 16">Nucleus</location>
    </subcellularLocation>
</comment>
<proteinExistence type="inferred from homology"/>
<comment type="catalytic activity">
    <reaction evidence="14">
        <text>a 5'-end diphospho-ribonucleoside in mRNA + GTP + H(+) = a 5'-end (5'-triphosphoguanosine)-ribonucleoside in mRNA + diphosphate</text>
        <dbReference type="Rhea" id="RHEA:67012"/>
        <dbReference type="Rhea" id="RHEA-COMP:17165"/>
        <dbReference type="Rhea" id="RHEA-COMP:17166"/>
        <dbReference type="ChEBI" id="CHEBI:15378"/>
        <dbReference type="ChEBI" id="CHEBI:33019"/>
        <dbReference type="ChEBI" id="CHEBI:37565"/>
        <dbReference type="ChEBI" id="CHEBI:167616"/>
        <dbReference type="ChEBI" id="CHEBI:167617"/>
        <dbReference type="EC" id="2.7.7.50"/>
    </reaction>
    <physiologicalReaction direction="left-to-right" evidence="14">
        <dbReference type="Rhea" id="RHEA:67013"/>
    </physiologicalReaction>
</comment>
<dbReference type="FunFam" id="3.30.470.30:FF:000011">
    <property type="entry name" value="mRNA-capping enzyme subunit alpha"/>
    <property type="match status" value="1"/>
</dbReference>
<dbReference type="EC" id="2.7.7.50" evidence="3 16"/>
<reference evidence="21" key="1">
    <citation type="journal article" date="2020" name="Stud. Mycol.">
        <title>101 Dothideomycetes genomes: a test case for predicting lifestyles and emergence of pathogens.</title>
        <authorList>
            <person name="Haridas S."/>
            <person name="Albert R."/>
            <person name="Binder M."/>
            <person name="Bloem J."/>
            <person name="Labutti K."/>
            <person name="Salamov A."/>
            <person name="Andreopoulos B."/>
            <person name="Baker S."/>
            <person name="Barry K."/>
            <person name="Bills G."/>
            <person name="Bluhm B."/>
            <person name="Cannon C."/>
            <person name="Castanera R."/>
            <person name="Culley D."/>
            <person name="Daum C."/>
            <person name="Ezra D."/>
            <person name="Gonzalez J."/>
            <person name="Henrissat B."/>
            <person name="Kuo A."/>
            <person name="Liang C."/>
            <person name="Lipzen A."/>
            <person name="Lutzoni F."/>
            <person name="Magnuson J."/>
            <person name="Mondo S."/>
            <person name="Nolan M."/>
            <person name="Ohm R."/>
            <person name="Pangilinan J."/>
            <person name="Park H.-J."/>
            <person name="Ramirez L."/>
            <person name="Alfaro M."/>
            <person name="Sun H."/>
            <person name="Tritt A."/>
            <person name="Yoshinaga Y."/>
            <person name="Zwiers L.-H."/>
            <person name="Turgeon B."/>
            <person name="Goodwin S."/>
            <person name="Spatafora J."/>
            <person name="Crous P."/>
            <person name="Grigoriev I."/>
        </authorList>
    </citation>
    <scope>NUCLEOTIDE SEQUENCE</scope>
    <source>
        <strain evidence="21">CBS 262.69</strain>
    </source>
</reference>
<evidence type="ECO:0000256" key="14">
    <source>
        <dbReference type="ARBA" id="ARBA00044624"/>
    </source>
</evidence>
<evidence type="ECO:0000256" key="8">
    <source>
        <dbReference type="ARBA" id="ARBA00022741"/>
    </source>
</evidence>
<evidence type="ECO:0000256" key="17">
    <source>
        <dbReference type="PIRSR" id="PIRSR036959-1"/>
    </source>
</evidence>
<evidence type="ECO:0000256" key="5">
    <source>
        <dbReference type="ARBA" id="ARBA00022664"/>
    </source>
</evidence>
<dbReference type="PANTHER" id="PTHR10367:SF17">
    <property type="entry name" value="MRNA-CAPPING ENZYME"/>
    <property type="match status" value="1"/>
</dbReference>
<dbReference type="InterPro" id="IPR017075">
    <property type="entry name" value="mRNA_cap_enzyme_alpha"/>
</dbReference>
<sequence>MNGSVPQIPGVKAEERLARDFRREVANLLNRNNVGFPGAQPVSFARHHLDELCRRDYFLCEKTDGIRCLLYCTQDQRNQEIHYLIDRKNDYYFLQGASPPKFLHFPHHEDPSFQRFHTETLLDGELVLDFVKGAPKPVLRYLVFDCLLFDGEILMQKPLDKRLARFREFIHRPLRTMLHKFPEERQHQLFEVVFKEMDKPYALENMFNIKLPSLPHGNDGLVFTCKDTPYVFGTDEHILKWKPAHENSIDFKLRLGTFPILQDEEGPYEDFEAMPDFTLLVYHGDNRYEPFAPLYITDEDWQIMKRLGQVLDGRIIECYRDEEGRWQFKKEHDGSPRFRDDKLEANHISTVNKVLQSISDAVSQEDLIAAAPAIMRAWKARHPEEEEAKRRHAQARPPNGH</sequence>
<dbReference type="SUPFAM" id="SSF50249">
    <property type="entry name" value="Nucleic acid-binding proteins"/>
    <property type="match status" value="1"/>
</dbReference>
<keyword evidence="7 16" id="KW-0548">Nucleotidyltransferase</keyword>
<dbReference type="InterPro" id="IPR012340">
    <property type="entry name" value="NA-bd_OB-fold"/>
</dbReference>
<dbReference type="Pfam" id="PF03919">
    <property type="entry name" value="mRNA_cap_C"/>
    <property type="match status" value="1"/>
</dbReference>
<evidence type="ECO:0000256" key="13">
    <source>
        <dbReference type="ARBA" id="ARBA00030702"/>
    </source>
</evidence>
<dbReference type="InterPro" id="IPR051029">
    <property type="entry name" value="mRNA_Capping_Enz/RNA_Phosphat"/>
</dbReference>
<dbReference type="Proteomes" id="UP000799640">
    <property type="component" value="Unassembled WGS sequence"/>
</dbReference>
<keyword evidence="8 16" id="KW-0547">Nucleotide-binding</keyword>
<dbReference type="GO" id="GO:0005525">
    <property type="term" value="F:GTP binding"/>
    <property type="evidence" value="ECO:0007669"/>
    <property type="project" value="UniProtKB-KW"/>
</dbReference>
<evidence type="ECO:0000256" key="2">
    <source>
        <dbReference type="ARBA" id="ARBA00010237"/>
    </source>
</evidence>
<evidence type="ECO:0000256" key="6">
    <source>
        <dbReference type="ARBA" id="ARBA00022679"/>
    </source>
</evidence>
<evidence type="ECO:0000256" key="16">
    <source>
        <dbReference type="PIRNR" id="PIRNR036959"/>
    </source>
</evidence>
<evidence type="ECO:0000313" key="21">
    <source>
        <dbReference type="EMBL" id="KAF2400575.1"/>
    </source>
</evidence>
<keyword evidence="6 16" id="KW-0808">Transferase</keyword>
<feature type="domain" description="mRNA capping enzyme adenylation" evidence="19">
    <location>
        <begin position="40"/>
        <end position="242"/>
    </location>
</feature>
<gene>
    <name evidence="21" type="ORF">EJ06DRAFT_509338</name>
</gene>
<evidence type="ECO:0000256" key="3">
    <source>
        <dbReference type="ARBA" id="ARBA00012475"/>
    </source>
</evidence>
<keyword evidence="5 16" id="KW-0507">mRNA processing</keyword>
<evidence type="ECO:0000256" key="11">
    <source>
        <dbReference type="ARBA" id="ARBA00023242"/>
    </source>
</evidence>
<dbReference type="Gene3D" id="3.30.470.30">
    <property type="entry name" value="DNA ligase/mRNA capping enzyme"/>
    <property type="match status" value="1"/>
</dbReference>
<dbReference type="SUPFAM" id="SSF56091">
    <property type="entry name" value="DNA ligase/mRNA capping enzyme, catalytic domain"/>
    <property type="match status" value="1"/>
</dbReference>
<feature type="active site" description="N6-GMP-lysine intermediate" evidence="17">
    <location>
        <position position="62"/>
    </location>
</feature>
<dbReference type="GO" id="GO:0004484">
    <property type="term" value="F:mRNA guanylyltransferase activity"/>
    <property type="evidence" value="ECO:0007669"/>
    <property type="project" value="UniProtKB-EC"/>
</dbReference>
<dbReference type="CDD" id="cd07895">
    <property type="entry name" value="Adenylation_mRNA_capping"/>
    <property type="match status" value="1"/>
</dbReference>
<name>A0A6G1HXW3_9PEZI</name>
<evidence type="ECO:0000256" key="7">
    <source>
        <dbReference type="ARBA" id="ARBA00022695"/>
    </source>
</evidence>
<feature type="region of interest" description="Disordered" evidence="18">
    <location>
        <begin position="380"/>
        <end position="401"/>
    </location>
</feature>
<dbReference type="PIRSF" id="PIRSF036959">
    <property type="entry name" value="mRNA_cap_alpha"/>
    <property type="match status" value="1"/>
</dbReference>
<keyword evidence="11 16" id="KW-0539">Nucleus</keyword>
<evidence type="ECO:0000256" key="18">
    <source>
        <dbReference type="SAM" id="MobiDB-lite"/>
    </source>
</evidence>
<dbReference type="InterPro" id="IPR001339">
    <property type="entry name" value="mRNA_cap_enzyme_adenylation"/>
</dbReference>
<evidence type="ECO:0000313" key="22">
    <source>
        <dbReference type="Proteomes" id="UP000799640"/>
    </source>
</evidence>
<dbReference type="InterPro" id="IPR013846">
    <property type="entry name" value="mRNA_cap_enzyme_C"/>
</dbReference>
<organism evidence="21 22">
    <name type="scientific">Trichodelitschia bisporula</name>
    <dbReference type="NCBI Taxonomy" id="703511"/>
    <lineage>
        <taxon>Eukaryota</taxon>
        <taxon>Fungi</taxon>
        <taxon>Dikarya</taxon>
        <taxon>Ascomycota</taxon>
        <taxon>Pezizomycotina</taxon>
        <taxon>Dothideomycetes</taxon>
        <taxon>Dothideomycetes incertae sedis</taxon>
        <taxon>Phaeotrichales</taxon>
        <taxon>Phaeotrichaceae</taxon>
        <taxon>Trichodelitschia</taxon>
    </lineage>
</organism>
<evidence type="ECO:0000256" key="9">
    <source>
        <dbReference type="ARBA" id="ARBA00023042"/>
    </source>
</evidence>
<evidence type="ECO:0000256" key="12">
    <source>
        <dbReference type="ARBA" id="ARBA00029909"/>
    </source>
</evidence>
<evidence type="ECO:0000256" key="4">
    <source>
        <dbReference type="ARBA" id="ARBA00019171"/>
    </source>
</evidence>
<keyword evidence="22" id="KW-1185">Reference proteome</keyword>
<dbReference type="GO" id="GO:0005524">
    <property type="term" value="F:ATP binding"/>
    <property type="evidence" value="ECO:0007669"/>
    <property type="project" value="InterPro"/>
</dbReference>
<evidence type="ECO:0000256" key="10">
    <source>
        <dbReference type="ARBA" id="ARBA00023134"/>
    </source>
</evidence>
<dbReference type="GO" id="GO:0031533">
    <property type="term" value="C:mRNA capping enzyme complex"/>
    <property type="evidence" value="ECO:0007669"/>
    <property type="project" value="InterPro"/>
</dbReference>
<keyword evidence="9 16" id="KW-0506">mRNA capping</keyword>
<comment type="subunit">
    <text evidence="15">Heterodimer. The mRNA-capping enzyme is composed of two separate chains alpha and beta, respectively a mRNA guanylyltransferase and an mRNA 5'-triphosphate monophosphatase.</text>
</comment>
<comment type="similarity">
    <text evidence="2 16">Belongs to the eukaryotic GTase family.</text>
</comment>
<dbReference type="GO" id="GO:0006370">
    <property type="term" value="P:7-methylguanosine mRNA capping"/>
    <property type="evidence" value="ECO:0007669"/>
    <property type="project" value="UniProtKB-KW"/>
</dbReference>